<comment type="caution">
    <text evidence="2">The sequence shown here is derived from an EMBL/GenBank/DDBJ whole genome shotgun (WGS) entry which is preliminary data.</text>
</comment>
<keyword evidence="3" id="KW-1185">Reference proteome</keyword>
<dbReference type="PANTHER" id="PTHR43319">
    <property type="entry name" value="BETA-LACTAMASE-RELATED"/>
    <property type="match status" value="1"/>
</dbReference>
<evidence type="ECO:0000313" key="3">
    <source>
        <dbReference type="Proteomes" id="UP000053923"/>
    </source>
</evidence>
<dbReference type="InterPro" id="IPR001466">
    <property type="entry name" value="Beta-lactam-related"/>
</dbReference>
<reference evidence="3" key="1">
    <citation type="submission" date="2015-10" db="EMBL/GenBank/DDBJ databases">
        <authorList>
            <person name="Ju K.-S."/>
            <person name="Doroghazi J.R."/>
            <person name="Metcalf W.W."/>
        </authorList>
    </citation>
    <scope>NUCLEOTIDE SEQUENCE [LARGE SCALE GENOMIC DNA]</scope>
    <source>
        <strain evidence="3">NRRL 3151</strain>
    </source>
</reference>
<dbReference type="OrthoDB" id="3422781at2"/>
<gene>
    <name evidence="2" type="ORF">ADL12_10930</name>
</gene>
<dbReference type="GO" id="GO:0016787">
    <property type="term" value="F:hydrolase activity"/>
    <property type="evidence" value="ECO:0007669"/>
    <property type="project" value="UniProtKB-KW"/>
</dbReference>
<dbReference type="Proteomes" id="UP000053923">
    <property type="component" value="Unassembled WGS sequence"/>
</dbReference>
<dbReference type="RefSeq" id="WP_062701009.1">
    <property type="nucleotide sequence ID" value="NZ_LLZG01000058.1"/>
</dbReference>
<dbReference type="AlphaFoldDB" id="A0A0X3VAT4"/>
<dbReference type="InterPro" id="IPR052907">
    <property type="entry name" value="Beta-lactamase/esterase"/>
</dbReference>
<dbReference type="Pfam" id="PF00144">
    <property type="entry name" value="Beta-lactamase"/>
    <property type="match status" value="1"/>
</dbReference>
<protein>
    <submittedName>
        <fullName evidence="2">Serine hydrolase</fullName>
    </submittedName>
</protein>
<feature type="domain" description="Beta-lactamase-related" evidence="1">
    <location>
        <begin position="20"/>
        <end position="359"/>
    </location>
</feature>
<evidence type="ECO:0000259" key="1">
    <source>
        <dbReference type="Pfam" id="PF00144"/>
    </source>
</evidence>
<keyword evidence="2" id="KW-0378">Hydrolase</keyword>
<accession>A0A0X3VAT4</accession>
<dbReference type="EMBL" id="LLZG01000058">
    <property type="protein sequence ID" value="KUL41919.1"/>
    <property type="molecule type" value="Genomic_DNA"/>
</dbReference>
<dbReference type="SUPFAM" id="SSF56601">
    <property type="entry name" value="beta-lactamase/transpeptidase-like"/>
    <property type="match status" value="1"/>
</dbReference>
<dbReference type="Gene3D" id="3.40.710.10">
    <property type="entry name" value="DD-peptidase/beta-lactamase superfamily"/>
    <property type="match status" value="1"/>
</dbReference>
<sequence length="382" mass="40670">MAELEGVCDPRFAELAARLSENLDAGEELGACVAVTVDGEPVVDLWGGWADQGRSAPWRRDTITNVWSCTKTVTSLAALLLVERQLLDIDAPVARYWPEFAARGKEGVLVRHLLSHTSGVSGWDRPVTVADVLDVPASTARLAAQAPWWPPGTASGYHLLNYGHLVGELVRRIDGRTLGGFVAEEIAGPLGADFHIGLPDSEFGRVADVVPPPFRSSDLAGADPNGVAMKTFTGPLGGADESWRPEWRRAEIGAAGGHGNARSLARIHSVIACCGTLDGVRLLSPSTIDLIFSRQSDGPDLVLGAHLRFGIGFGLPSPAVPYLPPGRICFWTGWGGSVVVIDTERRAAISYVMNSMGTGILGSDRTHQYVEAAFASLGKVHR</sequence>
<name>A0A0X3VAT4_9ACTN</name>
<proteinExistence type="predicted"/>
<organism evidence="2 3">
    <name type="scientific">Streptomyces regalis</name>
    <dbReference type="NCBI Taxonomy" id="68262"/>
    <lineage>
        <taxon>Bacteria</taxon>
        <taxon>Bacillati</taxon>
        <taxon>Actinomycetota</taxon>
        <taxon>Actinomycetes</taxon>
        <taxon>Kitasatosporales</taxon>
        <taxon>Streptomycetaceae</taxon>
        <taxon>Streptomyces</taxon>
    </lineage>
</organism>
<dbReference type="InterPro" id="IPR012338">
    <property type="entry name" value="Beta-lactam/transpept-like"/>
</dbReference>
<dbReference type="PANTHER" id="PTHR43319:SF3">
    <property type="entry name" value="BETA-LACTAMASE-RELATED DOMAIN-CONTAINING PROTEIN"/>
    <property type="match status" value="1"/>
</dbReference>
<evidence type="ECO:0000313" key="2">
    <source>
        <dbReference type="EMBL" id="KUL41919.1"/>
    </source>
</evidence>